<name>A0A0D3HPW0_9ORYZ</name>
<dbReference type="PaxDb" id="65489-OBART11G22630.1"/>
<dbReference type="EnsemblPlants" id="OBART11G22630.1">
    <property type="protein sequence ID" value="OBART11G22630.1"/>
    <property type="gene ID" value="OBART11G22630"/>
</dbReference>
<organism evidence="1">
    <name type="scientific">Oryza barthii</name>
    <dbReference type="NCBI Taxonomy" id="65489"/>
    <lineage>
        <taxon>Eukaryota</taxon>
        <taxon>Viridiplantae</taxon>
        <taxon>Streptophyta</taxon>
        <taxon>Embryophyta</taxon>
        <taxon>Tracheophyta</taxon>
        <taxon>Spermatophyta</taxon>
        <taxon>Magnoliopsida</taxon>
        <taxon>Liliopsida</taxon>
        <taxon>Poales</taxon>
        <taxon>Poaceae</taxon>
        <taxon>BOP clade</taxon>
        <taxon>Oryzoideae</taxon>
        <taxon>Oryzeae</taxon>
        <taxon>Oryzinae</taxon>
        <taxon>Oryza</taxon>
    </lineage>
</organism>
<proteinExistence type="predicted"/>
<reference evidence="1" key="2">
    <citation type="submission" date="2015-03" db="UniProtKB">
        <authorList>
            <consortium name="EnsemblPlants"/>
        </authorList>
    </citation>
    <scope>IDENTIFICATION</scope>
</reference>
<dbReference type="Proteomes" id="UP000026960">
    <property type="component" value="Chromosome 11"/>
</dbReference>
<dbReference type="AlphaFoldDB" id="A0A0D3HPW0"/>
<reference evidence="1" key="1">
    <citation type="journal article" date="2009" name="Rice">
        <title>De Novo Next Generation Sequencing of Plant Genomes.</title>
        <authorList>
            <person name="Rounsley S."/>
            <person name="Marri P.R."/>
            <person name="Yu Y."/>
            <person name="He R."/>
            <person name="Sisneros N."/>
            <person name="Goicoechea J.L."/>
            <person name="Lee S.J."/>
            <person name="Angelova A."/>
            <person name="Kudrna D."/>
            <person name="Luo M."/>
            <person name="Affourtit J."/>
            <person name="Desany B."/>
            <person name="Knight J."/>
            <person name="Niazi F."/>
            <person name="Egholm M."/>
            <person name="Wing R.A."/>
        </authorList>
    </citation>
    <scope>NUCLEOTIDE SEQUENCE [LARGE SCALE GENOMIC DNA]</scope>
    <source>
        <strain evidence="1">cv. IRGC 105608</strain>
    </source>
</reference>
<evidence type="ECO:0000313" key="2">
    <source>
        <dbReference type="Proteomes" id="UP000026960"/>
    </source>
</evidence>
<accession>A0A0D3HPW0</accession>
<dbReference type="Gramene" id="OBART11G22630.1">
    <property type="protein sequence ID" value="OBART11G22630.1"/>
    <property type="gene ID" value="OBART11G22630"/>
</dbReference>
<dbReference type="HOGENOM" id="CLU_2100616_0_0_1"/>
<sequence length="116" mass="12999">MVKRRSNRCHVGQTRVLTSSHVHLFVVLVSYERRELRRVEVVRKVKGGFDRGGGALTELLVETLHLPWGRSRSTGLDVEPLVVKPGRPKPKFEVMLLAPHASTRTTVGASLFPRPP</sequence>
<evidence type="ECO:0000313" key="1">
    <source>
        <dbReference type="EnsemblPlants" id="OBART11G22630.1"/>
    </source>
</evidence>
<protein>
    <submittedName>
        <fullName evidence="1">Uncharacterized protein</fullName>
    </submittedName>
</protein>
<keyword evidence="2" id="KW-1185">Reference proteome</keyword>